<gene>
    <name evidence="3" type="ORF">UFOPK3610_01124</name>
</gene>
<dbReference type="SUPFAM" id="SSF53448">
    <property type="entry name" value="Nucleotide-diphospho-sugar transferases"/>
    <property type="match status" value="1"/>
</dbReference>
<feature type="domain" description="Glycosyltransferase 2-like" evidence="2">
    <location>
        <begin position="7"/>
        <end position="137"/>
    </location>
</feature>
<evidence type="ECO:0000256" key="1">
    <source>
        <dbReference type="SAM" id="Phobius"/>
    </source>
</evidence>
<accession>A0A6J7HFZ5</accession>
<proteinExistence type="predicted"/>
<dbReference type="Pfam" id="PF00535">
    <property type="entry name" value="Glycos_transf_2"/>
    <property type="match status" value="1"/>
</dbReference>
<evidence type="ECO:0000259" key="2">
    <source>
        <dbReference type="Pfam" id="PF00535"/>
    </source>
</evidence>
<feature type="transmembrane region" description="Helical" evidence="1">
    <location>
        <begin position="272"/>
        <end position="290"/>
    </location>
</feature>
<protein>
    <submittedName>
        <fullName evidence="3">Unannotated protein</fullName>
    </submittedName>
</protein>
<dbReference type="PANTHER" id="PTHR22916">
    <property type="entry name" value="GLYCOSYLTRANSFERASE"/>
    <property type="match status" value="1"/>
</dbReference>
<name>A0A6J7HFZ5_9ZZZZ</name>
<reference evidence="3" key="1">
    <citation type="submission" date="2020-05" db="EMBL/GenBank/DDBJ databases">
        <authorList>
            <person name="Chiriac C."/>
            <person name="Salcher M."/>
            <person name="Ghai R."/>
            <person name="Kavagutti S V."/>
        </authorList>
    </citation>
    <scope>NUCLEOTIDE SEQUENCE</scope>
</reference>
<keyword evidence="1" id="KW-0472">Membrane</keyword>
<dbReference type="InterPro" id="IPR029044">
    <property type="entry name" value="Nucleotide-diphossugar_trans"/>
</dbReference>
<keyword evidence="1" id="KW-1133">Transmembrane helix</keyword>
<dbReference type="AlphaFoldDB" id="A0A6J7HFZ5"/>
<feature type="transmembrane region" description="Helical" evidence="1">
    <location>
        <begin position="244"/>
        <end position="266"/>
    </location>
</feature>
<evidence type="ECO:0000313" key="3">
    <source>
        <dbReference type="EMBL" id="CAB4915953.1"/>
    </source>
</evidence>
<dbReference type="CDD" id="cd02525">
    <property type="entry name" value="Succinoglycan_BP_ExoA"/>
    <property type="match status" value="1"/>
</dbReference>
<dbReference type="EMBL" id="CAFBMR010000042">
    <property type="protein sequence ID" value="CAB4915953.1"/>
    <property type="molecule type" value="Genomic_DNA"/>
</dbReference>
<keyword evidence="1" id="KW-0812">Transmembrane</keyword>
<organism evidence="3">
    <name type="scientific">freshwater metagenome</name>
    <dbReference type="NCBI Taxonomy" id="449393"/>
    <lineage>
        <taxon>unclassified sequences</taxon>
        <taxon>metagenomes</taxon>
        <taxon>ecological metagenomes</taxon>
    </lineage>
</organism>
<dbReference type="InterPro" id="IPR001173">
    <property type="entry name" value="Glyco_trans_2-like"/>
</dbReference>
<sequence>MGSHGVSVIMPVLNEELHLAEAVAHILNQDYDGPIEVVLALGPSRDRTNEVAAGMAAADSRVRTVDSPTGRTAAGLNAAIALSQYDVIVRVDGHALIPSDYVSTGVATLEATGADNVGGIMAAEGATDFEKAVAAAMTSWFGVGGAAFHIGGEAGPALTVYLGCFRKSAIERVGGFDESMIRAQDWEMNHRIRSTGGEIWFTPDMKVTYRPRASLRTLAKQYHEYGRWRREIARREPGTVSLRYLAPPITLVGVSVGTLMGLVGLIVGQPAVIVLGFSAPVVYAVASLIATARASRKEPFSVWRRLPLVFATMHGSWGAGFLRGPG</sequence>
<dbReference type="Gene3D" id="3.90.550.10">
    <property type="entry name" value="Spore Coat Polysaccharide Biosynthesis Protein SpsA, Chain A"/>
    <property type="match status" value="1"/>
</dbReference>